<dbReference type="EMBL" id="JXLP01000016">
    <property type="protein sequence ID" value="KIL77232.1"/>
    <property type="molecule type" value="Genomic_DNA"/>
</dbReference>
<feature type="transmembrane region" description="Helical" evidence="6">
    <location>
        <begin position="174"/>
        <end position="196"/>
    </location>
</feature>
<feature type="transmembrane region" description="Helical" evidence="6">
    <location>
        <begin position="121"/>
        <end position="140"/>
    </location>
</feature>
<dbReference type="Proteomes" id="UP000031982">
    <property type="component" value="Unassembled WGS sequence"/>
</dbReference>
<keyword evidence="3 6" id="KW-0812">Transmembrane</keyword>
<evidence type="ECO:0000256" key="5">
    <source>
        <dbReference type="ARBA" id="ARBA00023136"/>
    </source>
</evidence>
<evidence type="ECO:0000256" key="4">
    <source>
        <dbReference type="ARBA" id="ARBA00022989"/>
    </source>
</evidence>
<evidence type="ECO:0000256" key="6">
    <source>
        <dbReference type="SAM" id="Phobius"/>
    </source>
</evidence>
<comment type="caution">
    <text evidence="7">The sequence shown here is derived from an EMBL/GenBank/DDBJ whole genome shotgun (WGS) entry which is preliminary data.</text>
</comment>
<keyword evidence="5 6" id="KW-0472">Membrane</keyword>
<organism evidence="7 8">
    <name type="scientific">Bacillus badius</name>
    <dbReference type="NCBI Taxonomy" id="1455"/>
    <lineage>
        <taxon>Bacteria</taxon>
        <taxon>Bacillati</taxon>
        <taxon>Bacillota</taxon>
        <taxon>Bacilli</taxon>
        <taxon>Bacillales</taxon>
        <taxon>Bacillaceae</taxon>
        <taxon>Pseudobacillus</taxon>
    </lineage>
</organism>
<proteinExistence type="predicted"/>
<dbReference type="GeneID" id="92778023"/>
<feature type="transmembrane region" description="Helical" evidence="6">
    <location>
        <begin position="147"/>
        <end position="168"/>
    </location>
</feature>
<gene>
    <name evidence="7" type="ORF">SD77_1679</name>
</gene>
<feature type="transmembrane region" description="Helical" evidence="6">
    <location>
        <begin position="324"/>
        <end position="348"/>
    </location>
</feature>
<feature type="transmembrane region" description="Helical" evidence="6">
    <location>
        <begin position="417"/>
        <end position="435"/>
    </location>
</feature>
<protein>
    <recommendedName>
        <fullName evidence="9">Sugar translocase</fullName>
    </recommendedName>
</protein>
<feature type="transmembrane region" description="Helical" evidence="6">
    <location>
        <begin position="360"/>
        <end position="378"/>
    </location>
</feature>
<dbReference type="Pfam" id="PF01943">
    <property type="entry name" value="Polysacc_synt"/>
    <property type="match status" value="1"/>
</dbReference>
<name>A0ABR5AR64_BACBA</name>
<feature type="transmembrane region" description="Helical" evidence="6">
    <location>
        <begin position="441"/>
        <end position="461"/>
    </location>
</feature>
<evidence type="ECO:0000256" key="1">
    <source>
        <dbReference type="ARBA" id="ARBA00004651"/>
    </source>
</evidence>
<feature type="transmembrane region" description="Helical" evidence="6">
    <location>
        <begin position="89"/>
        <end position="109"/>
    </location>
</feature>
<evidence type="ECO:0000256" key="2">
    <source>
        <dbReference type="ARBA" id="ARBA00022475"/>
    </source>
</evidence>
<keyword evidence="2" id="KW-1003">Cell membrane</keyword>
<dbReference type="InterPro" id="IPR002797">
    <property type="entry name" value="Polysacc_synth"/>
</dbReference>
<evidence type="ECO:0008006" key="9">
    <source>
        <dbReference type="Google" id="ProtNLM"/>
    </source>
</evidence>
<feature type="transmembrane region" description="Helical" evidence="6">
    <location>
        <begin position="12"/>
        <end position="37"/>
    </location>
</feature>
<comment type="subcellular location">
    <subcellularLocation>
        <location evidence="1">Cell membrane</location>
        <topology evidence="1">Multi-pass membrane protein</topology>
    </subcellularLocation>
</comment>
<dbReference type="PANTHER" id="PTHR30250:SF11">
    <property type="entry name" value="O-ANTIGEN TRANSPORTER-RELATED"/>
    <property type="match status" value="1"/>
</dbReference>
<evidence type="ECO:0000313" key="8">
    <source>
        <dbReference type="Proteomes" id="UP000031982"/>
    </source>
</evidence>
<keyword evidence="4 6" id="KW-1133">Transmembrane helix</keyword>
<feature type="transmembrane region" description="Helical" evidence="6">
    <location>
        <begin position="216"/>
        <end position="237"/>
    </location>
</feature>
<feature type="transmembrane region" description="Helical" evidence="6">
    <location>
        <begin position="296"/>
        <end position="312"/>
    </location>
</feature>
<accession>A0ABR5AR64</accession>
<evidence type="ECO:0000256" key="3">
    <source>
        <dbReference type="ARBA" id="ARBA00022692"/>
    </source>
</evidence>
<reference evidence="7 8" key="1">
    <citation type="submission" date="2015-01" db="EMBL/GenBank/DDBJ databases">
        <title>Genome Assembly of Bacillus badius MTCC 1458.</title>
        <authorList>
            <person name="Verma A."/>
            <person name="Khatri I."/>
            <person name="Mual P."/>
            <person name="Subramanian S."/>
            <person name="Krishnamurthi S."/>
        </authorList>
    </citation>
    <scope>NUCLEOTIDE SEQUENCE [LARGE SCALE GENOMIC DNA]</scope>
    <source>
        <strain evidence="7 8">MTCC 1458</strain>
    </source>
</reference>
<feature type="transmembrane region" description="Helical" evidence="6">
    <location>
        <begin position="384"/>
        <end position="405"/>
    </location>
</feature>
<feature type="transmembrane region" description="Helical" evidence="6">
    <location>
        <begin position="257"/>
        <end position="275"/>
    </location>
</feature>
<dbReference type="RefSeq" id="WP_041098431.1">
    <property type="nucleotide sequence ID" value="NZ_BSSZ01000009.1"/>
</dbReference>
<dbReference type="InterPro" id="IPR050833">
    <property type="entry name" value="Poly_Biosynth_Transport"/>
</dbReference>
<keyword evidence="8" id="KW-1185">Reference proteome</keyword>
<evidence type="ECO:0000313" key="7">
    <source>
        <dbReference type="EMBL" id="KIL77232.1"/>
    </source>
</evidence>
<sequence length="482" mass="52712">MSSQRKNSISKNAFHLFYSTVFSSGLNAITLVILANYLDSRSYGLFSVALAYALIMGYLTDAGINVVVLREGAKAGAHLPAIMSSFVKVRLVLLIITFIGGFCLVQWLYEGQPELMETIYYLMFPMVTGLALQSISITYFQLIEEMHYLGIIRICSAVFLIAAVFIGLLFSLSPLFICLLYGSAYLLAGGIGFYLAAKRTAIRLRSSFHKGLLKNLLSFTVSGLLIVVLPQLGPIVLEKTLTFKQVGFFAVAYRIPSALYQVPGVLAGAFYPALFKSYHNHGLAGHLRLNILQLKLMALAGMAMTVPLYYLPDMIIRSLFGSEWLFASGALQILSFLLVLQSVNVALADGLTTKDLQSRRTAVQALALIGGIGFYIGFSRQYGVEGAAFAGIAVEIVSLAGLWLFNPSRKTLAVKGLLPYLVCFFFLFAVLAHFFSGSPIVAASLHLLCLLIMAAVDPDVIGRLMNRTKQPAVREGKDETFY</sequence>
<feature type="transmembrane region" description="Helical" evidence="6">
    <location>
        <begin position="43"/>
        <end position="68"/>
    </location>
</feature>
<dbReference type="PANTHER" id="PTHR30250">
    <property type="entry name" value="PST FAMILY PREDICTED COLANIC ACID TRANSPORTER"/>
    <property type="match status" value="1"/>
</dbReference>